<reference evidence="2 3" key="1">
    <citation type="submission" date="2019-03" db="EMBL/GenBank/DDBJ databases">
        <title>Genomic Encyclopedia of Type Strains, Phase IV (KMG-IV): sequencing the most valuable type-strain genomes for metagenomic binning, comparative biology and taxonomic classification.</title>
        <authorList>
            <person name="Goeker M."/>
        </authorList>
    </citation>
    <scope>NUCLEOTIDE SEQUENCE [LARGE SCALE GENOMIC DNA]</scope>
    <source>
        <strain evidence="2 3">DSM 103792</strain>
    </source>
</reference>
<feature type="domain" description="CheW-like" evidence="1">
    <location>
        <begin position="6"/>
        <end position="148"/>
    </location>
</feature>
<dbReference type="RefSeq" id="WP_133589516.1">
    <property type="nucleotide sequence ID" value="NZ_CP037953.1"/>
</dbReference>
<dbReference type="PROSITE" id="PS50851">
    <property type="entry name" value="CHEW"/>
    <property type="match status" value="1"/>
</dbReference>
<dbReference type="EMBL" id="SNYM01000005">
    <property type="protein sequence ID" value="TDQ49151.1"/>
    <property type="molecule type" value="Genomic_DNA"/>
</dbReference>
<keyword evidence="3" id="KW-1185">Reference proteome</keyword>
<dbReference type="InterPro" id="IPR036061">
    <property type="entry name" value="CheW-like_dom_sf"/>
</dbReference>
<accession>A0A4R6UQ57</accession>
<name>A0A4R6UQ57_9GAMM</name>
<dbReference type="SMART" id="SM00260">
    <property type="entry name" value="CheW"/>
    <property type="match status" value="1"/>
</dbReference>
<protein>
    <submittedName>
        <fullName evidence="2">Chemosensory pili system protein ChpC</fullName>
    </submittedName>
</protein>
<evidence type="ECO:0000313" key="3">
    <source>
        <dbReference type="Proteomes" id="UP000295375"/>
    </source>
</evidence>
<gene>
    <name evidence="2" type="ORF">EV696_105125</name>
</gene>
<dbReference type="AlphaFoldDB" id="A0A4R6UQ57"/>
<dbReference type="Proteomes" id="UP000295375">
    <property type="component" value="Unassembled WGS sequence"/>
</dbReference>
<dbReference type="OrthoDB" id="5765252at2"/>
<dbReference type="SUPFAM" id="SSF50341">
    <property type="entry name" value="CheW-like"/>
    <property type="match status" value="1"/>
</dbReference>
<evidence type="ECO:0000313" key="2">
    <source>
        <dbReference type="EMBL" id="TDQ49151.1"/>
    </source>
</evidence>
<sequence length="158" mass="17086">MAAAQEVYSLLIPAAGDSVLLPNVGVAEVVAYFGNVDKPKPGAPKWLLGYLQWRGRHVPTISMEVMLGQEAPQLTRLSRIAILNTPSGDPEVPHVAIVVGGIPRLTRVTPDLLQAIEGDSPTAKVRAFMAGQTIQIPDVEKFEQMAKETMAFKPEKMS</sequence>
<dbReference type="GO" id="GO:0006935">
    <property type="term" value="P:chemotaxis"/>
    <property type="evidence" value="ECO:0007669"/>
    <property type="project" value="InterPro"/>
</dbReference>
<dbReference type="Gene3D" id="2.40.50.180">
    <property type="entry name" value="CheA-289, Domain 4"/>
    <property type="match status" value="1"/>
</dbReference>
<organism evidence="2 3">
    <name type="scientific">Permianibacter aggregans</name>
    <dbReference type="NCBI Taxonomy" id="1510150"/>
    <lineage>
        <taxon>Bacteria</taxon>
        <taxon>Pseudomonadati</taxon>
        <taxon>Pseudomonadota</taxon>
        <taxon>Gammaproteobacteria</taxon>
        <taxon>Pseudomonadales</taxon>
        <taxon>Pseudomonadaceae</taxon>
        <taxon>Permianibacter</taxon>
    </lineage>
</organism>
<proteinExistence type="predicted"/>
<dbReference type="Pfam" id="PF01584">
    <property type="entry name" value="CheW"/>
    <property type="match status" value="1"/>
</dbReference>
<evidence type="ECO:0000259" key="1">
    <source>
        <dbReference type="PROSITE" id="PS50851"/>
    </source>
</evidence>
<dbReference type="InterPro" id="IPR002545">
    <property type="entry name" value="CheW-lke_dom"/>
</dbReference>
<comment type="caution">
    <text evidence="2">The sequence shown here is derived from an EMBL/GenBank/DDBJ whole genome shotgun (WGS) entry which is preliminary data.</text>
</comment>
<dbReference type="GO" id="GO:0007165">
    <property type="term" value="P:signal transduction"/>
    <property type="evidence" value="ECO:0007669"/>
    <property type="project" value="InterPro"/>
</dbReference>